<organism evidence="1 2">
    <name type="scientific">Candidatus Entotheonella gemina</name>
    <dbReference type="NCBI Taxonomy" id="1429439"/>
    <lineage>
        <taxon>Bacteria</taxon>
        <taxon>Pseudomonadati</taxon>
        <taxon>Nitrospinota/Tectimicrobiota group</taxon>
        <taxon>Candidatus Tectimicrobiota</taxon>
        <taxon>Candidatus Entotheonellia</taxon>
        <taxon>Candidatus Entotheonellales</taxon>
        <taxon>Candidatus Entotheonellaceae</taxon>
        <taxon>Candidatus Entotheonella</taxon>
    </lineage>
</organism>
<accession>W4M5M0</accession>
<comment type="caution">
    <text evidence="1">The sequence shown here is derived from an EMBL/GenBank/DDBJ whole genome shotgun (WGS) entry which is preliminary data.</text>
</comment>
<evidence type="ECO:0000313" key="2">
    <source>
        <dbReference type="Proteomes" id="UP000019140"/>
    </source>
</evidence>
<gene>
    <name evidence="1" type="ORF">ETSY2_22755</name>
</gene>
<dbReference type="AlphaFoldDB" id="W4M5M0"/>
<evidence type="ECO:0008006" key="3">
    <source>
        <dbReference type="Google" id="ProtNLM"/>
    </source>
</evidence>
<proteinExistence type="predicted"/>
<protein>
    <recommendedName>
        <fullName evidence="3">Type II secretion system protein GspG C-terminal domain-containing protein</fullName>
    </recommendedName>
</protein>
<sequence length="148" mass="15783">MGLKRRPRLFIRLLEGALLLVVLALAAAIVIPNLMVRPSRTAHGVGAIESIRAAIAAYAADSTGNTFPVAIDDWGALTVLVNSNGGALKHTEKEQGVSLRGYSSIDHDQDGIFENYTMSFRITGIPAQSTGSLVLVSPSGIDKDKLRR</sequence>
<name>W4M5M0_9BACT</name>
<dbReference type="EMBL" id="AZHX01000947">
    <property type="protein sequence ID" value="ETX05473.1"/>
    <property type="molecule type" value="Genomic_DNA"/>
</dbReference>
<keyword evidence="2" id="KW-1185">Reference proteome</keyword>
<reference evidence="1 2" key="1">
    <citation type="journal article" date="2014" name="Nature">
        <title>An environmental bacterial taxon with a large and distinct metabolic repertoire.</title>
        <authorList>
            <person name="Wilson M.C."/>
            <person name="Mori T."/>
            <person name="Ruckert C."/>
            <person name="Uria A.R."/>
            <person name="Helf M.J."/>
            <person name="Takada K."/>
            <person name="Gernert C."/>
            <person name="Steffens U.A."/>
            <person name="Heycke N."/>
            <person name="Schmitt S."/>
            <person name="Rinke C."/>
            <person name="Helfrich E.J."/>
            <person name="Brachmann A.O."/>
            <person name="Gurgui C."/>
            <person name="Wakimoto T."/>
            <person name="Kracht M."/>
            <person name="Crusemann M."/>
            <person name="Hentschel U."/>
            <person name="Abe I."/>
            <person name="Matsunaga S."/>
            <person name="Kalinowski J."/>
            <person name="Takeyama H."/>
            <person name="Piel J."/>
        </authorList>
    </citation>
    <scope>NUCLEOTIDE SEQUENCE [LARGE SCALE GENOMIC DNA]</scope>
    <source>
        <strain evidence="2">TSY2</strain>
    </source>
</reference>
<dbReference type="Proteomes" id="UP000019140">
    <property type="component" value="Unassembled WGS sequence"/>
</dbReference>
<dbReference type="HOGENOM" id="CLU_144020_0_0_7"/>
<evidence type="ECO:0000313" key="1">
    <source>
        <dbReference type="EMBL" id="ETX05473.1"/>
    </source>
</evidence>